<evidence type="ECO:0000313" key="12">
    <source>
        <dbReference type="Proteomes" id="UP000295719"/>
    </source>
</evidence>
<keyword evidence="8" id="KW-1278">Translocase</keyword>
<evidence type="ECO:0000259" key="10">
    <source>
        <dbReference type="PROSITE" id="PS50893"/>
    </source>
</evidence>
<feature type="domain" description="ABC transporter" evidence="10">
    <location>
        <begin position="275"/>
        <end position="514"/>
    </location>
</feature>
<evidence type="ECO:0000256" key="5">
    <source>
        <dbReference type="ARBA" id="ARBA00022519"/>
    </source>
</evidence>
<evidence type="ECO:0000256" key="8">
    <source>
        <dbReference type="ARBA" id="ARBA00022967"/>
    </source>
</evidence>
<dbReference type="InterPro" id="IPR013563">
    <property type="entry name" value="Oligopep_ABC_C"/>
</dbReference>
<dbReference type="PROSITE" id="PS50893">
    <property type="entry name" value="ABC_TRANSPORTER_2"/>
    <property type="match status" value="2"/>
</dbReference>
<dbReference type="PROSITE" id="PS00211">
    <property type="entry name" value="ABC_TRANSPORTER_1"/>
    <property type="match status" value="1"/>
</dbReference>
<dbReference type="InterPro" id="IPR003439">
    <property type="entry name" value="ABC_transporter-like_ATP-bd"/>
</dbReference>
<dbReference type="SMART" id="SM00382">
    <property type="entry name" value="AAA"/>
    <property type="match status" value="2"/>
</dbReference>
<sequence length="538" mass="59181">MNAALLEMRGLWVKTQHDVPLVQDISLTLQRGEVLGLIGESGAGKSTIGLAALGYARQGCYISGGEVLLNGIDILKLPAALRRGLRGSKVAYVAQSAAAAFNPALTIGRQVCEGPLRHRLMTQAQAQAWAVRLFRALDLPDAEHIGRRYPHQLSGGQLQRAMAAMAMSCRPAVLVMDEPTTALDVTTQLEVLVMLRKLVREFNTAALYITHDLGVVAQIADRIMVLRQGRQVETGNAAAILAEPAQDYTRRLVSERSHRATQPLGKAVDASQPLLAIRHFTSGYNRQPVIRDLNLTLHRGQTLAVIGQSGSGKSTLARALAGLLPATQGLVTFDGQPLDNRYQRRGKETLRRIQLIYQIPDVALNPRQSILEIIGRPLAFYFDLSPRQVSYRVEELLRLTELSPGLMNRYPGELSVGQKQRVCIARALAAKPELIICDEATSALDPLIAEQVLRLLRQLQRQFGLSYLFITHDLATVKRIAHQVAVMYQGNILVSGATDQVFSPPMHPCAETLLNSVPEMRTNWLDELLIKQAKRPTA</sequence>
<dbReference type="GO" id="GO:0005886">
    <property type="term" value="C:plasma membrane"/>
    <property type="evidence" value="ECO:0007669"/>
    <property type="project" value="UniProtKB-SubCell"/>
</dbReference>
<accession>A0A4R3YPJ9</accession>
<feature type="domain" description="ABC transporter" evidence="10">
    <location>
        <begin position="6"/>
        <end position="253"/>
    </location>
</feature>
<organism evidence="11 12">
    <name type="scientific">Biostraticola tofi</name>
    <dbReference type="NCBI Taxonomy" id="466109"/>
    <lineage>
        <taxon>Bacteria</taxon>
        <taxon>Pseudomonadati</taxon>
        <taxon>Pseudomonadota</taxon>
        <taxon>Gammaproteobacteria</taxon>
        <taxon>Enterobacterales</taxon>
        <taxon>Bruguierivoracaceae</taxon>
        <taxon>Biostraticola</taxon>
    </lineage>
</organism>
<dbReference type="GO" id="GO:0016887">
    <property type="term" value="F:ATP hydrolysis activity"/>
    <property type="evidence" value="ECO:0007669"/>
    <property type="project" value="InterPro"/>
</dbReference>
<evidence type="ECO:0000256" key="9">
    <source>
        <dbReference type="ARBA" id="ARBA00023136"/>
    </source>
</evidence>
<reference evidence="11 12" key="1">
    <citation type="submission" date="2019-03" db="EMBL/GenBank/DDBJ databases">
        <title>Genomic Encyclopedia of Type Strains, Phase IV (KMG-IV): sequencing the most valuable type-strain genomes for metagenomic binning, comparative biology and taxonomic classification.</title>
        <authorList>
            <person name="Goeker M."/>
        </authorList>
    </citation>
    <scope>NUCLEOTIDE SEQUENCE [LARGE SCALE GENOMIC DNA]</scope>
    <source>
        <strain evidence="11 12">DSM 19580</strain>
    </source>
</reference>
<evidence type="ECO:0000256" key="1">
    <source>
        <dbReference type="ARBA" id="ARBA00004417"/>
    </source>
</evidence>
<dbReference type="NCBIfam" id="NF007739">
    <property type="entry name" value="PRK10419.1"/>
    <property type="match status" value="2"/>
</dbReference>
<dbReference type="SUPFAM" id="SSF52540">
    <property type="entry name" value="P-loop containing nucleoside triphosphate hydrolases"/>
    <property type="match status" value="2"/>
</dbReference>
<gene>
    <name evidence="11" type="ORF">EDC52_10750</name>
</gene>
<comment type="subcellular location">
    <subcellularLocation>
        <location evidence="1">Cell inner membrane</location>
        <topology evidence="1">Peripheral membrane protein</topology>
    </subcellularLocation>
</comment>
<keyword evidence="9" id="KW-0472">Membrane</keyword>
<keyword evidence="5" id="KW-0997">Cell inner membrane</keyword>
<keyword evidence="12" id="KW-1185">Reference proteome</keyword>
<dbReference type="Gene3D" id="3.40.50.300">
    <property type="entry name" value="P-loop containing nucleotide triphosphate hydrolases"/>
    <property type="match status" value="2"/>
</dbReference>
<dbReference type="InterPro" id="IPR003593">
    <property type="entry name" value="AAA+_ATPase"/>
</dbReference>
<dbReference type="RefSeq" id="WP_131866014.1">
    <property type="nucleotide sequence ID" value="NZ_SMCR01000007.1"/>
</dbReference>
<dbReference type="Proteomes" id="UP000295719">
    <property type="component" value="Unassembled WGS sequence"/>
</dbReference>
<keyword evidence="3" id="KW-0813">Transport</keyword>
<dbReference type="EMBL" id="SMCR01000007">
    <property type="protein sequence ID" value="TCV94310.1"/>
    <property type="molecule type" value="Genomic_DNA"/>
</dbReference>
<name>A0A4R3YPJ9_9GAMM</name>
<keyword evidence="6" id="KW-0547">Nucleotide-binding</keyword>
<dbReference type="Pfam" id="PF08352">
    <property type="entry name" value="oligo_HPY"/>
    <property type="match status" value="1"/>
</dbReference>
<dbReference type="GO" id="GO:0015833">
    <property type="term" value="P:peptide transport"/>
    <property type="evidence" value="ECO:0007669"/>
    <property type="project" value="InterPro"/>
</dbReference>
<evidence type="ECO:0000256" key="4">
    <source>
        <dbReference type="ARBA" id="ARBA00022475"/>
    </source>
</evidence>
<evidence type="ECO:0000313" key="11">
    <source>
        <dbReference type="EMBL" id="TCV94310.1"/>
    </source>
</evidence>
<protein>
    <submittedName>
        <fullName evidence="11">Peptide/nickel transport system ATP-binding protein</fullName>
    </submittedName>
</protein>
<proteinExistence type="inferred from homology"/>
<dbReference type="GO" id="GO:0005524">
    <property type="term" value="F:ATP binding"/>
    <property type="evidence" value="ECO:0007669"/>
    <property type="project" value="UniProtKB-KW"/>
</dbReference>
<evidence type="ECO:0000256" key="2">
    <source>
        <dbReference type="ARBA" id="ARBA00005417"/>
    </source>
</evidence>
<comment type="similarity">
    <text evidence="2">Belongs to the ABC transporter superfamily.</text>
</comment>
<evidence type="ECO:0000256" key="3">
    <source>
        <dbReference type="ARBA" id="ARBA00022448"/>
    </source>
</evidence>
<dbReference type="PANTHER" id="PTHR43297">
    <property type="entry name" value="OLIGOPEPTIDE TRANSPORT ATP-BINDING PROTEIN APPD"/>
    <property type="match status" value="1"/>
</dbReference>
<comment type="caution">
    <text evidence="11">The sequence shown here is derived from an EMBL/GenBank/DDBJ whole genome shotgun (WGS) entry which is preliminary data.</text>
</comment>
<dbReference type="Pfam" id="PF00005">
    <property type="entry name" value="ABC_tran"/>
    <property type="match status" value="2"/>
</dbReference>
<keyword evidence="7 11" id="KW-0067">ATP-binding</keyword>
<dbReference type="InterPro" id="IPR027417">
    <property type="entry name" value="P-loop_NTPase"/>
</dbReference>
<dbReference type="CDD" id="cd03257">
    <property type="entry name" value="ABC_NikE_OppD_transporters"/>
    <property type="match status" value="2"/>
</dbReference>
<dbReference type="FunFam" id="3.40.50.300:FF:002585">
    <property type="entry name" value="Glutathione import ATP-binding protein GsiA"/>
    <property type="match status" value="1"/>
</dbReference>
<dbReference type="PANTHER" id="PTHR43297:SF14">
    <property type="entry name" value="ATPASE AAA-TYPE CORE DOMAIN-CONTAINING PROTEIN"/>
    <property type="match status" value="1"/>
</dbReference>
<keyword evidence="4" id="KW-1003">Cell membrane</keyword>
<evidence type="ECO:0000256" key="7">
    <source>
        <dbReference type="ARBA" id="ARBA00022840"/>
    </source>
</evidence>
<dbReference type="InterPro" id="IPR050388">
    <property type="entry name" value="ABC_Ni/Peptide_Import"/>
</dbReference>
<dbReference type="InterPro" id="IPR017871">
    <property type="entry name" value="ABC_transporter-like_CS"/>
</dbReference>
<evidence type="ECO:0000256" key="6">
    <source>
        <dbReference type="ARBA" id="ARBA00022741"/>
    </source>
</evidence>
<dbReference type="OrthoDB" id="9784450at2"/>
<dbReference type="AlphaFoldDB" id="A0A4R3YPJ9"/>